<name>A0AB33JP05_9ACTN</name>
<feature type="domain" description="Phosphatidic acid phosphatase type 2/haloperoxidase" evidence="8">
    <location>
        <begin position="74"/>
        <end position="181"/>
    </location>
</feature>
<dbReference type="SUPFAM" id="SSF48317">
    <property type="entry name" value="Acid phosphatase/Vanadium-dependent haloperoxidase"/>
    <property type="match status" value="1"/>
</dbReference>
<evidence type="ECO:0000256" key="2">
    <source>
        <dbReference type="ARBA" id="ARBA00022475"/>
    </source>
</evidence>
<dbReference type="SMART" id="SM00014">
    <property type="entry name" value="acidPPc"/>
    <property type="match status" value="1"/>
</dbReference>
<dbReference type="Gene3D" id="1.20.144.10">
    <property type="entry name" value="Phosphatidic acid phosphatase type 2/haloperoxidase"/>
    <property type="match status" value="1"/>
</dbReference>
<dbReference type="RefSeq" id="WP_407987026.1">
    <property type="nucleotide sequence ID" value="NZ_AP035881.2"/>
</dbReference>
<dbReference type="PANTHER" id="PTHR14969:SF62">
    <property type="entry name" value="DECAPRENYLPHOSPHORYL-5-PHOSPHORIBOSE PHOSPHATASE RV3807C-RELATED"/>
    <property type="match status" value="1"/>
</dbReference>
<feature type="transmembrane region" description="Helical" evidence="7">
    <location>
        <begin position="116"/>
        <end position="134"/>
    </location>
</feature>
<feature type="transmembrane region" description="Helical" evidence="7">
    <location>
        <begin position="166"/>
        <end position="185"/>
    </location>
</feature>
<keyword evidence="2" id="KW-1003">Cell membrane</keyword>
<dbReference type="EMBL" id="AP035881">
    <property type="protein sequence ID" value="BFP44432.1"/>
    <property type="molecule type" value="Genomic_DNA"/>
</dbReference>
<comment type="subcellular location">
    <subcellularLocation>
        <location evidence="1">Cell membrane</location>
        <topology evidence="1">Multi-pass membrane protein</topology>
    </subcellularLocation>
</comment>
<dbReference type="InterPro" id="IPR000326">
    <property type="entry name" value="PAP2/HPO"/>
</dbReference>
<dbReference type="GO" id="GO:0005886">
    <property type="term" value="C:plasma membrane"/>
    <property type="evidence" value="ECO:0007669"/>
    <property type="project" value="UniProtKB-SubCell"/>
</dbReference>
<dbReference type="AlphaFoldDB" id="A0AB33JP05"/>
<keyword evidence="6 7" id="KW-0472">Membrane</keyword>
<accession>A0AB33JP05</accession>
<dbReference type="GO" id="GO:0016787">
    <property type="term" value="F:hydrolase activity"/>
    <property type="evidence" value="ECO:0007669"/>
    <property type="project" value="UniProtKB-KW"/>
</dbReference>
<evidence type="ECO:0000256" key="4">
    <source>
        <dbReference type="ARBA" id="ARBA00022801"/>
    </source>
</evidence>
<protein>
    <submittedName>
        <fullName evidence="9">Phosphatase PAP2 family protein</fullName>
    </submittedName>
</protein>
<sequence length="205" mass="21734">MTAPATTLAVDGRSIDGGLYLRIDHWAQHLPTPVQHTVAAFSAYGLVLVAVLMLWAWWRARSADSATMARALAVPLVVILVFVADTLLKSLLAEPRPCQALDAGRTLEACPGAADWSLPSNHTVIVFAAAAALWHIERRIGLPALLLAALMGLSRVLVGVHYPHDVALAAVLGTAAGYALTAVAGRADRLVEQARAGGLRRWLTT</sequence>
<evidence type="ECO:0000256" key="6">
    <source>
        <dbReference type="ARBA" id="ARBA00023136"/>
    </source>
</evidence>
<evidence type="ECO:0000313" key="9">
    <source>
        <dbReference type="EMBL" id="BFP44432.1"/>
    </source>
</evidence>
<reference evidence="9" key="1">
    <citation type="submission" date="2024-07" db="EMBL/GenBank/DDBJ databases">
        <title>Complete genome sequences of cellulolytic bacteria, Kitasatospora sp. CMC57 and Streptomyces sp. CMC78, isolated from Japanese agricultural soil.</title>
        <authorList>
            <person name="Hashimoto T."/>
            <person name="Ito M."/>
            <person name="Iwamoto M."/>
            <person name="Fukahori D."/>
            <person name="Shoda T."/>
            <person name="Sakoda M."/>
            <person name="Morohoshi T."/>
            <person name="Mitsuboshi M."/>
            <person name="Nishizawa T."/>
        </authorList>
    </citation>
    <scope>NUCLEOTIDE SEQUENCE</scope>
    <source>
        <strain evidence="9">CMC57</strain>
    </source>
</reference>
<organism evidence="9">
    <name type="scientific">Kitasatospora sp. CMC57</name>
    <dbReference type="NCBI Taxonomy" id="3231513"/>
    <lineage>
        <taxon>Bacteria</taxon>
        <taxon>Bacillati</taxon>
        <taxon>Actinomycetota</taxon>
        <taxon>Actinomycetes</taxon>
        <taxon>Kitasatosporales</taxon>
        <taxon>Streptomycetaceae</taxon>
        <taxon>Kitasatospora</taxon>
    </lineage>
</organism>
<feature type="transmembrane region" description="Helical" evidence="7">
    <location>
        <begin position="70"/>
        <end position="88"/>
    </location>
</feature>
<evidence type="ECO:0000256" key="1">
    <source>
        <dbReference type="ARBA" id="ARBA00004651"/>
    </source>
</evidence>
<keyword evidence="5 7" id="KW-1133">Transmembrane helix</keyword>
<dbReference type="PANTHER" id="PTHR14969">
    <property type="entry name" value="SPHINGOSINE-1-PHOSPHATE PHOSPHOHYDROLASE"/>
    <property type="match status" value="1"/>
</dbReference>
<dbReference type="InterPro" id="IPR036938">
    <property type="entry name" value="PAP2/HPO_sf"/>
</dbReference>
<evidence type="ECO:0000256" key="5">
    <source>
        <dbReference type="ARBA" id="ARBA00022989"/>
    </source>
</evidence>
<proteinExistence type="predicted"/>
<evidence type="ECO:0000256" key="3">
    <source>
        <dbReference type="ARBA" id="ARBA00022692"/>
    </source>
</evidence>
<evidence type="ECO:0000256" key="7">
    <source>
        <dbReference type="SAM" id="Phobius"/>
    </source>
</evidence>
<evidence type="ECO:0000259" key="8">
    <source>
        <dbReference type="SMART" id="SM00014"/>
    </source>
</evidence>
<gene>
    <name evidence="9" type="ORF">KCMC57_08000</name>
</gene>
<feature type="transmembrane region" description="Helical" evidence="7">
    <location>
        <begin position="38"/>
        <end position="58"/>
    </location>
</feature>
<keyword evidence="3 7" id="KW-0812">Transmembrane</keyword>
<dbReference type="Pfam" id="PF01569">
    <property type="entry name" value="PAP2"/>
    <property type="match status" value="1"/>
</dbReference>
<feature type="transmembrane region" description="Helical" evidence="7">
    <location>
        <begin position="141"/>
        <end position="160"/>
    </location>
</feature>
<keyword evidence="4" id="KW-0378">Hydrolase</keyword>